<dbReference type="AlphaFoldDB" id="A0A0A9CDF0"/>
<name>A0A0A9CDF0_ARUDO</name>
<proteinExistence type="predicted"/>
<reference evidence="1" key="1">
    <citation type="submission" date="2014-09" db="EMBL/GenBank/DDBJ databases">
        <authorList>
            <person name="Magalhaes I.L.F."/>
            <person name="Oliveira U."/>
            <person name="Santos F.R."/>
            <person name="Vidigal T.H.D.A."/>
            <person name="Brescovit A.D."/>
            <person name="Santos A.J."/>
        </authorList>
    </citation>
    <scope>NUCLEOTIDE SEQUENCE</scope>
    <source>
        <tissue evidence="1">Shoot tissue taken approximately 20 cm above the soil surface</tissue>
    </source>
</reference>
<dbReference type="EMBL" id="GBRH01224314">
    <property type="protein sequence ID" value="JAD73581.1"/>
    <property type="molecule type" value="Transcribed_RNA"/>
</dbReference>
<organism evidence="1">
    <name type="scientific">Arundo donax</name>
    <name type="common">Giant reed</name>
    <name type="synonym">Donax arundinaceus</name>
    <dbReference type="NCBI Taxonomy" id="35708"/>
    <lineage>
        <taxon>Eukaryota</taxon>
        <taxon>Viridiplantae</taxon>
        <taxon>Streptophyta</taxon>
        <taxon>Embryophyta</taxon>
        <taxon>Tracheophyta</taxon>
        <taxon>Spermatophyta</taxon>
        <taxon>Magnoliopsida</taxon>
        <taxon>Liliopsida</taxon>
        <taxon>Poales</taxon>
        <taxon>Poaceae</taxon>
        <taxon>PACMAD clade</taxon>
        <taxon>Arundinoideae</taxon>
        <taxon>Arundineae</taxon>
        <taxon>Arundo</taxon>
    </lineage>
</organism>
<protein>
    <submittedName>
        <fullName evidence="1">Uncharacterized protein</fullName>
    </submittedName>
</protein>
<evidence type="ECO:0000313" key="1">
    <source>
        <dbReference type="EMBL" id="JAD73581.1"/>
    </source>
</evidence>
<reference evidence="1" key="2">
    <citation type="journal article" date="2015" name="Data Brief">
        <title>Shoot transcriptome of the giant reed, Arundo donax.</title>
        <authorList>
            <person name="Barrero R.A."/>
            <person name="Guerrero F.D."/>
            <person name="Moolhuijzen P."/>
            <person name="Goolsby J.A."/>
            <person name="Tidwell J."/>
            <person name="Bellgard S.E."/>
            <person name="Bellgard M.I."/>
        </authorList>
    </citation>
    <scope>NUCLEOTIDE SEQUENCE</scope>
    <source>
        <tissue evidence="1">Shoot tissue taken approximately 20 cm above the soil surface</tissue>
    </source>
</reference>
<sequence>MDTWKDLHDSLTTLLSYFTKRPDILQPVLTLRQSML</sequence>
<accession>A0A0A9CDF0</accession>